<dbReference type="EMBL" id="JACCCO010000002">
    <property type="protein sequence ID" value="NYF42446.1"/>
    <property type="molecule type" value="Genomic_DNA"/>
</dbReference>
<evidence type="ECO:0000259" key="2">
    <source>
        <dbReference type="Pfam" id="PF13290"/>
    </source>
</evidence>
<dbReference type="Pfam" id="PF13290">
    <property type="entry name" value="CHB_HEX_C_1"/>
    <property type="match status" value="1"/>
</dbReference>
<feature type="region of interest" description="Disordered" evidence="1">
    <location>
        <begin position="209"/>
        <end position="230"/>
    </location>
</feature>
<evidence type="ECO:0000256" key="1">
    <source>
        <dbReference type="SAM" id="MobiDB-lite"/>
    </source>
</evidence>
<reference evidence="3 4" key="1">
    <citation type="submission" date="2020-07" db="EMBL/GenBank/DDBJ databases">
        <title>Sequencing the genomes of 1000 actinobacteria strains.</title>
        <authorList>
            <person name="Klenk H.-P."/>
        </authorList>
    </citation>
    <scope>NUCLEOTIDE SEQUENCE [LARGE SCALE GENOMIC DNA]</scope>
    <source>
        <strain evidence="3 4">DSM 45763</strain>
    </source>
</reference>
<protein>
    <recommendedName>
        <fullName evidence="2">GH29D-like beta-sandwich domain-containing protein</fullName>
    </recommendedName>
</protein>
<dbReference type="InterPro" id="IPR059177">
    <property type="entry name" value="GH29D-like_dom"/>
</dbReference>
<feature type="domain" description="GH29D-like beta-sandwich" evidence="2">
    <location>
        <begin position="143"/>
        <end position="207"/>
    </location>
</feature>
<name>A0A852V348_9ACTN</name>
<gene>
    <name evidence="3" type="ORF">HDA43_004647</name>
</gene>
<dbReference type="AlphaFoldDB" id="A0A852V348"/>
<keyword evidence="4" id="KW-1185">Reference proteome</keyword>
<accession>A0A852V348</accession>
<feature type="compositionally biased region" description="Basic and acidic residues" evidence="1">
    <location>
        <begin position="219"/>
        <end position="230"/>
    </location>
</feature>
<dbReference type="RefSeq" id="WP_179825038.1">
    <property type="nucleotide sequence ID" value="NZ_JACCCO010000002.1"/>
</dbReference>
<sequence>MWPPGAYKTAGRELLPRVGFGTENFFRSASDHILSAVQSWRGTGIWPGRTGPVPDVLYSAAGNSADEHWFNRGIIGWDFEVGADVYDPATKRFQAVGFQPEFAEGHQEAMEFASGQIAILEVAKAFADDRERPGSDLKVTGRTGTSTTFTFEVDEPANVYYTLDGSRPTLSSPKLAAAGMREGAQRITVEKTTEVRWFAVDIAGNVEKNYKPEGNGNNYRKEKVEVRGTR</sequence>
<comment type="caution">
    <text evidence="3">The sequence shown here is derived from an EMBL/GenBank/DDBJ whole genome shotgun (WGS) entry which is preliminary data.</text>
</comment>
<dbReference type="Proteomes" id="UP000576393">
    <property type="component" value="Unassembled WGS sequence"/>
</dbReference>
<organism evidence="3 4">
    <name type="scientific">Streptosporangium sandarakinum</name>
    <dbReference type="NCBI Taxonomy" id="1260955"/>
    <lineage>
        <taxon>Bacteria</taxon>
        <taxon>Bacillati</taxon>
        <taxon>Actinomycetota</taxon>
        <taxon>Actinomycetes</taxon>
        <taxon>Streptosporangiales</taxon>
        <taxon>Streptosporangiaceae</taxon>
        <taxon>Streptosporangium</taxon>
    </lineage>
</organism>
<proteinExistence type="predicted"/>
<evidence type="ECO:0000313" key="4">
    <source>
        <dbReference type="Proteomes" id="UP000576393"/>
    </source>
</evidence>
<evidence type="ECO:0000313" key="3">
    <source>
        <dbReference type="EMBL" id="NYF42446.1"/>
    </source>
</evidence>